<organism evidence="1 2">
    <name type="scientific">Acropora cervicornis</name>
    <name type="common">Staghorn coral</name>
    <dbReference type="NCBI Taxonomy" id="6130"/>
    <lineage>
        <taxon>Eukaryota</taxon>
        <taxon>Metazoa</taxon>
        <taxon>Cnidaria</taxon>
        <taxon>Anthozoa</taxon>
        <taxon>Hexacorallia</taxon>
        <taxon>Scleractinia</taxon>
        <taxon>Astrocoeniina</taxon>
        <taxon>Acroporidae</taxon>
        <taxon>Acropora</taxon>
    </lineage>
</organism>
<protein>
    <submittedName>
        <fullName evidence="1">Uncharacterized protein</fullName>
    </submittedName>
</protein>
<keyword evidence="2" id="KW-1185">Reference proteome</keyword>
<gene>
    <name evidence="1" type="ORF">P5673_021520</name>
</gene>
<dbReference type="AlphaFoldDB" id="A0AAD9Q8M4"/>
<sequence length="33" mass="3634">MGNGLYCRKGVACPDVPWLKRACGKRGRCLLDP</sequence>
<proteinExistence type="predicted"/>
<reference evidence="1" key="2">
    <citation type="journal article" date="2023" name="Science">
        <title>Genomic signatures of disease resistance in endangered staghorn corals.</title>
        <authorList>
            <person name="Vollmer S.V."/>
            <person name="Selwyn J.D."/>
            <person name="Despard B.A."/>
            <person name="Roesel C.L."/>
        </authorList>
    </citation>
    <scope>NUCLEOTIDE SEQUENCE</scope>
    <source>
        <strain evidence="1">K2</strain>
    </source>
</reference>
<dbReference type="Proteomes" id="UP001249851">
    <property type="component" value="Unassembled WGS sequence"/>
</dbReference>
<evidence type="ECO:0000313" key="2">
    <source>
        <dbReference type="Proteomes" id="UP001249851"/>
    </source>
</evidence>
<dbReference type="EMBL" id="JARQWQ010000055">
    <property type="protein sequence ID" value="KAK2556599.1"/>
    <property type="molecule type" value="Genomic_DNA"/>
</dbReference>
<accession>A0AAD9Q8M4</accession>
<comment type="caution">
    <text evidence="1">The sequence shown here is derived from an EMBL/GenBank/DDBJ whole genome shotgun (WGS) entry which is preliminary data.</text>
</comment>
<name>A0AAD9Q8M4_ACRCE</name>
<feature type="non-terminal residue" evidence="1">
    <location>
        <position position="1"/>
    </location>
</feature>
<evidence type="ECO:0000313" key="1">
    <source>
        <dbReference type="EMBL" id="KAK2556599.1"/>
    </source>
</evidence>
<reference evidence="1" key="1">
    <citation type="journal article" date="2023" name="G3 (Bethesda)">
        <title>Whole genome assembly and annotation of the endangered Caribbean coral Acropora cervicornis.</title>
        <authorList>
            <person name="Selwyn J.D."/>
            <person name="Vollmer S.V."/>
        </authorList>
    </citation>
    <scope>NUCLEOTIDE SEQUENCE</scope>
    <source>
        <strain evidence="1">K2</strain>
    </source>
</reference>